<feature type="transmembrane region" description="Helical" evidence="6">
    <location>
        <begin position="98"/>
        <end position="117"/>
    </location>
</feature>
<keyword evidence="3 6" id="KW-1133">Transmembrane helix</keyword>
<dbReference type="RefSeq" id="XP_017996534.1">
    <property type="nucleotide sequence ID" value="XM_018144575.1"/>
</dbReference>
<dbReference type="SUPFAM" id="SSF103473">
    <property type="entry name" value="MFS general substrate transporter"/>
    <property type="match status" value="1"/>
</dbReference>
<evidence type="ECO:0000256" key="4">
    <source>
        <dbReference type="ARBA" id="ARBA00023136"/>
    </source>
</evidence>
<dbReference type="GO" id="GO:0022857">
    <property type="term" value="F:transmembrane transporter activity"/>
    <property type="evidence" value="ECO:0007669"/>
    <property type="project" value="InterPro"/>
</dbReference>
<feature type="transmembrane region" description="Helical" evidence="6">
    <location>
        <begin position="186"/>
        <end position="212"/>
    </location>
</feature>
<dbReference type="OrthoDB" id="2585655at2759"/>
<dbReference type="Proteomes" id="UP000038010">
    <property type="component" value="Unassembled WGS sequence"/>
</dbReference>
<feature type="transmembrane region" description="Helical" evidence="6">
    <location>
        <begin position="369"/>
        <end position="389"/>
    </location>
</feature>
<feature type="transmembrane region" description="Helical" evidence="6">
    <location>
        <begin position="158"/>
        <end position="179"/>
    </location>
</feature>
<name>A0A0N0NJ48_9EURO</name>
<feature type="compositionally biased region" description="Basic and acidic residues" evidence="5">
    <location>
        <begin position="1"/>
        <end position="11"/>
    </location>
</feature>
<evidence type="ECO:0000313" key="9">
    <source>
        <dbReference type="Proteomes" id="UP000038010"/>
    </source>
</evidence>
<accession>A0A0N0NJ48</accession>
<dbReference type="STRING" id="1664694.A0A0N0NJ48"/>
<gene>
    <name evidence="8" type="ORF">AB675_4436</name>
</gene>
<evidence type="ECO:0000259" key="7">
    <source>
        <dbReference type="PROSITE" id="PS50850"/>
    </source>
</evidence>
<dbReference type="InterPro" id="IPR020846">
    <property type="entry name" value="MFS_dom"/>
</dbReference>
<organism evidence="8 9">
    <name type="scientific">Cyphellophora attinorum</name>
    <dbReference type="NCBI Taxonomy" id="1664694"/>
    <lineage>
        <taxon>Eukaryota</taxon>
        <taxon>Fungi</taxon>
        <taxon>Dikarya</taxon>
        <taxon>Ascomycota</taxon>
        <taxon>Pezizomycotina</taxon>
        <taxon>Eurotiomycetes</taxon>
        <taxon>Chaetothyriomycetidae</taxon>
        <taxon>Chaetothyriales</taxon>
        <taxon>Cyphellophoraceae</taxon>
        <taxon>Cyphellophora</taxon>
    </lineage>
</organism>
<dbReference type="AlphaFoldDB" id="A0A0N0NJ48"/>
<feature type="transmembrane region" description="Helical" evidence="6">
    <location>
        <begin position="218"/>
        <end position="236"/>
    </location>
</feature>
<dbReference type="PROSITE" id="PS50850">
    <property type="entry name" value="MFS"/>
    <property type="match status" value="1"/>
</dbReference>
<feature type="transmembrane region" description="Helical" evidence="6">
    <location>
        <begin position="465"/>
        <end position="486"/>
    </location>
</feature>
<feature type="transmembrane region" description="Helical" evidence="6">
    <location>
        <begin position="433"/>
        <end position="453"/>
    </location>
</feature>
<dbReference type="VEuPathDB" id="FungiDB:AB675_4436"/>
<evidence type="ECO:0000256" key="5">
    <source>
        <dbReference type="SAM" id="MobiDB-lite"/>
    </source>
</evidence>
<reference evidence="8 9" key="1">
    <citation type="submission" date="2015-06" db="EMBL/GenBank/DDBJ databases">
        <title>Draft genome of the ant-associated black yeast Phialophora attae CBS 131958.</title>
        <authorList>
            <person name="Moreno L.F."/>
            <person name="Stielow B.J."/>
            <person name="de Hoog S."/>
            <person name="Vicente V.A."/>
            <person name="Weiss V.A."/>
            <person name="de Vries M."/>
            <person name="Cruz L.M."/>
            <person name="Souza E.M."/>
        </authorList>
    </citation>
    <scope>NUCLEOTIDE SEQUENCE [LARGE SCALE GENOMIC DNA]</scope>
    <source>
        <strain evidence="8 9">CBS 131958</strain>
    </source>
</reference>
<feature type="domain" description="Major facilitator superfamily (MFS) profile" evidence="7">
    <location>
        <begin position="62"/>
        <end position="490"/>
    </location>
</feature>
<evidence type="ECO:0000256" key="6">
    <source>
        <dbReference type="SAM" id="Phobius"/>
    </source>
</evidence>
<dbReference type="GeneID" id="28736455"/>
<evidence type="ECO:0000256" key="2">
    <source>
        <dbReference type="ARBA" id="ARBA00022692"/>
    </source>
</evidence>
<keyword evidence="9" id="KW-1185">Reference proteome</keyword>
<protein>
    <submittedName>
        <fullName evidence="8">Putative transporter</fullName>
    </submittedName>
</protein>
<feature type="transmembrane region" description="Helical" evidence="6">
    <location>
        <begin position="68"/>
        <end position="92"/>
    </location>
</feature>
<sequence length="501" mass="55082">MEKDARHHEVEDSTIDITSTEQKIQGDDAQPKLDKHGFALLPQPSDSPGDPLNWSPVLKLALVLQVSWLAFLGPMAAAVANPAFVVIGRAFSITTVEASYSLTVYICFAGIGPLLLVPCANVYGRRPVYLISCAVAAVTNIAAGYCTTWSGLLATRAFNGIFGGTPGALGAATICDLYFMHERGFYMGIFTLFLTNGPHVAPLMGGFVAQYVGWEWCYRIPGFMQLGTFVLILFCLPETLFARSTSEEPRQDSSIMARLFTFRRLDSNRSLRFGDFIRPITMLRYLPITLPGLYYMTAFGYGSVIFATTGSQLFREFYGFTTSQTGLMLSIPLLIGCLIGEANAGWIVDYMVVRHAKHHNGEKLPEARLNLLWLGLLVPVGLIIEGVCLSKHKTVHWVGSAFGMGIANLGLQVATTVVYAYTTDCYKPQSAEISFLLNAFRSIFSMVISFYAIPLGESIGFQYAWLVFALVNIVFFVPTIALKWVGPALRQKGWQRPPSAS</sequence>
<evidence type="ECO:0000313" key="8">
    <source>
        <dbReference type="EMBL" id="KPI36571.1"/>
    </source>
</evidence>
<comment type="caution">
    <text evidence="8">The sequence shown here is derived from an EMBL/GenBank/DDBJ whole genome shotgun (WGS) entry which is preliminary data.</text>
</comment>
<comment type="subcellular location">
    <subcellularLocation>
        <location evidence="1">Membrane</location>
        <topology evidence="1">Multi-pass membrane protein</topology>
    </subcellularLocation>
</comment>
<dbReference type="PANTHER" id="PTHR23502">
    <property type="entry name" value="MAJOR FACILITATOR SUPERFAMILY"/>
    <property type="match status" value="1"/>
</dbReference>
<feature type="transmembrane region" description="Helical" evidence="6">
    <location>
        <begin position="401"/>
        <end position="421"/>
    </location>
</feature>
<dbReference type="InterPro" id="IPR036259">
    <property type="entry name" value="MFS_trans_sf"/>
</dbReference>
<proteinExistence type="predicted"/>
<dbReference type="Gene3D" id="1.20.1250.20">
    <property type="entry name" value="MFS general substrate transporter like domains"/>
    <property type="match status" value="1"/>
</dbReference>
<keyword evidence="4 6" id="KW-0472">Membrane</keyword>
<evidence type="ECO:0000256" key="3">
    <source>
        <dbReference type="ARBA" id="ARBA00022989"/>
    </source>
</evidence>
<dbReference type="GO" id="GO:0005886">
    <property type="term" value="C:plasma membrane"/>
    <property type="evidence" value="ECO:0007669"/>
    <property type="project" value="TreeGrafter"/>
</dbReference>
<feature type="transmembrane region" description="Helical" evidence="6">
    <location>
        <begin position="129"/>
        <end position="152"/>
    </location>
</feature>
<dbReference type="Pfam" id="PF07690">
    <property type="entry name" value="MFS_1"/>
    <property type="match status" value="1"/>
</dbReference>
<feature type="region of interest" description="Disordered" evidence="5">
    <location>
        <begin position="1"/>
        <end position="28"/>
    </location>
</feature>
<feature type="transmembrane region" description="Helical" evidence="6">
    <location>
        <begin position="326"/>
        <end position="348"/>
    </location>
</feature>
<evidence type="ECO:0000256" key="1">
    <source>
        <dbReference type="ARBA" id="ARBA00004141"/>
    </source>
</evidence>
<dbReference type="PANTHER" id="PTHR23502:SF181">
    <property type="entry name" value="MAJOR FACILITATOR SUPERFAMILY (MFS) PROFILE DOMAIN-CONTAINING PROTEIN"/>
    <property type="match status" value="1"/>
</dbReference>
<dbReference type="EMBL" id="LFJN01000030">
    <property type="protein sequence ID" value="KPI36571.1"/>
    <property type="molecule type" value="Genomic_DNA"/>
</dbReference>
<dbReference type="InterPro" id="IPR011701">
    <property type="entry name" value="MFS"/>
</dbReference>
<feature type="transmembrane region" description="Helical" evidence="6">
    <location>
        <begin position="292"/>
        <end position="314"/>
    </location>
</feature>
<keyword evidence="2 6" id="KW-0812">Transmembrane</keyword>